<dbReference type="EMBL" id="BGPR01000006">
    <property type="protein sequence ID" value="GBL74868.1"/>
    <property type="molecule type" value="Genomic_DNA"/>
</dbReference>
<keyword evidence="2" id="KW-1185">Reference proteome</keyword>
<gene>
    <name evidence="1" type="ORF">AVEN_243711_1</name>
</gene>
<proteinExistence type="predicted"/>
<reference evidence="1 2" key="1">
    <citation type="journal article" date="2019" name="Sci. Rep.">
        <title>Orb-weaving spider Araneus ventricosus genome elucidates the spidroin gene catalogue.</title>
        <authorList>
            <person name="Kono N."/>
            <person name="Nakamura H."/>
            <person name="Ohtoshi R."/>
            <person name="Moran D.A.P."/>
            <person name="Shinohara A."/>
            <person name="Yoshida Y."/>
            <person name="Fujiwara M."/>
            <person name="Mori M."/>
            <person name="Tomita M."/>
            <person name="Arakawa K."/>
        </authorList>
    </citation>
    <scope>NUCLEOTIDE SEQUENCE [LARGE SCALE GENOMIC DNA]</scope>
</reference>
<evidence type="ECO:0000313" key="1">
    <source>
        <dbReference type="EMBL" id="GBL74868.1"/>
    </source>
</evidence>
<name>A0A4Y2A4Z9_ARAVE</name>
<dbReference type="AlphaFoldDB" id="A0A4Y2A4Z9"/>
<sequence length="93" mass="10704">MPRKFLTGQEALDFLWTLDGSDLDDIDNELVILPPDPDALSDTEDIDDSSMRKIVETICADQCITNVTNVYYIYHKYKNRIDLLDNHATAYFT</sequence>
<comment type="caution">
    <text evidence="1">The sequence shown here is derived from an EMBL/GenBank/DDBJ whole genome shotgun (WGS) entry which is preliminary data.</text>
</comment>
<accession>A0A4Y2A4Z9</accession>
<evidence type="ECO:0000313" key="2">
    <source>
        <dbReference type="Proteomes" id="UP000499080"/>
    </source>
</evidence>
<protein>
    <submittedName>
        <fullName evidence="1">Uncharacterized protein</fullName>
    </submittedName>
</protein>
<organism evidence="1 2">
    <name type="scientific">Araneus ventricosus</name>
    <name type="common">Orbweaver spider</name>
    <name type="synonym">Epeira ventricosa</name>
    <dbReference type="NCBI Taxonomy" id="182803"/>
    <lineage>
        <taxon>Eukaryota</taxon>
        <taxon>Metazoa</taxon>
        <taxon>Ecdysozoa</taxon>
        <taxon>Arthropoda</taxon>
        <taxon>Chelicerata</taxon>
        <taxon>Arachnida</taxon>
        <taxon>Araneae</taxon>
        <taxon>Araneomorphae</taxon>
        <taxon>Entelegynae</taxon>
        <taxon>Araneoidea</taxon>
        <taxon>Araneidae</taxon>
        <taxon>Araneus</taxon>
    </lineage>
</organism>
<dbReference type="Proteomes" id="UP000499080">
    <property type="component" value="Unassembled WGS sequence"/>
</dbReference>